<dbReference type="EMBL" id="CM045763">
    <property type="protein sequence ID" value="KAI8021433.1"/>
    <property type="molecule type" value="Genomic_DNA"/>
</dbReference>
<comment type="caution">
    <text evidence="1">The sequence shown here is derived from an EMBL/GenBank/DDBJ whole genome shotgun (WGS) entry which is preliminary data.</text>
</comment>
<gene>
    <name evidence="1" type="ORF">LOK49_LG03G01431</name>
</gene>
<keyword evidence="2" id="KW-1185">Reference proteome</keyword>
<evidence type="ECO:0000313" key="2">
    <source>
        <dbReference type="Proteomes" id="UP001060215"/>
    </source>
</evidence>
<protein>
    <submittedName>
        <fullName evidence="1">Uncharacterized protein</fullName>
    </submittedName>
</protein>
<sequence length="91" mass="10544">MSSIYLPELSFMLHEGVSKKIPAASARAHTRIPKQSTHFQFPSEDEPILPPLKKEQPKNRWDDEDVDENDVKDSWENEEEIAPIIKDVEIM</sequence>
<name>A0ACC0I8V6_9ERIC</name>
<organism evidence="1 2">
    <name type="scientific">Camellia lanceoleosa</name>
    <dbReference type="NCBI Taxonomy" id="1840588"/>
    <lineage>
        <taxon>Eukaryota</taxon>
        <taxon>Viridiplantae</taxon>
        <taxon>Streptophyta</taxon>
        <taxon>Embryophyta</taxon>
        <taxon>Tracheophyta</taxon>
        <taxon>Spermatophyta</taxon>
        <taxon>Magnoliopsida</taxon>
        <taxon>eudicotyledons</taxon>
        <taxon>Gunneridae</taxon>
        <taxon>Pentapetalae</taxon>
        <taxon>asterids</taxon>
        <taxon>Ericales</taxon>
        <taxon>Theaceae</taxon>
        <taxon>Camellia</taxon>
    </lineage>
</organism>
<reference evidence="1 2" key="1">
    <citation type="journal article" date="2022" name="Plant J.">
        <title>Chromosome-level genome of Camellia lanceoleosa provides a valuable resource for understanding genome evolution and self-incompatibility.</title>
        <authorList>
            <person name="Gong W."/>
            <person name="Xiao S."/>
            <person name="Wang L."/>
            <person name="Liao Z."/>
            <person name="Chang Y."/>
            <person name="Mo W."/>
            <person name="Hu G."/>
            <person name="Li W."/>
            <person name="Zhao G."/>
            <person name="Zhu H."/>
            <person name="Hu X."/>
            <person name="Ji K."/>
            <person name="Xiang X."/>
            <person name="Song Q."/>
            <person name="Yuan D."/>
            <person name="Jin S."/>
            <person name="Zhang L."/>
        </authorList>
    </citation>
    <scope>NUCLEOTIDE SEQUENCE [LARGE SCALE GENOMIC DNA]</scope>
    <source>
        <strain evidence="1">SQ_2022a</strain>
    </source>
</reference>
<accession>A0ACC0I8V6</accession>
<dbReference type="Proteomes" id="UP001060215">
    <property type="component" value="Chromosome 6"/>
</dbReference>
<evidence type="ECO:0000313" key="1">
    <source>
        <dbReference type="EMBL" id="KAI8021433.1"/>
    </source>
</evidence>
<proteinExistence type="predicted"/>